<organism evidence="1">
    <name type="scientific">Trypanosoma congolense (strain IL3000)</name>
    <dbReference type="NCBI Taxonomy" id="1068625"/>
    <lineage>
        <taxon>Eukaryota</taxon>
        <taxon>Discoba</taxon>
        <taxon>Euglenozoa</taxon>
        <taxon>Kinetoplastea</taxon>
        <taxon>Metakinetoplastina</taxon>
        <taxon>Trypanosomatida</taxon>
        <taxon>Trypanosomatidae</taxon>
        <taxon>Trypanosoma</taxon>
        <taxon>Nannomonas</taxon>
    </lineage>
</organism>
<protein>
    <submittedName>
        <fullName evidence="1">Uncharacterized protein</fullName>
    </submittedName>
</protein>
<name>G0UTK2_TRYCI</name>
<dbReference type="EMBL" id="HE575322">
    <property type="protein sequence ID" value="CCC92716.1"/>
    <property type="molecule type" value="Genomic_DNA"/>
</dbReference>
<evidence type="ECO:0000313" key="1">
    <source>
        <dbReference type="EMBL" id="CCC92716.1"/>
    </source>
</evidence>
<gene>
    <name evidence="1" type="ORF">TCIL3000_9_1120</name>
</gene>
<reference evidence="1" key="1">
    <citation type="journal article" date="2012" name="Proc. Natl. Acad. Sci. U.S.A.">
        <title>Antigenic diversity is generated by distinct evolutionary mechanisms in African trypanosome species.</title>
        <authorList>
            <person name="Jackson A.P."/>
            <person name="Berry A."/>
            <person name="Aslett M."/>
            <person name="Allison H.C."/>
            <person name="Burton P."/>
            <person name="Vavrova-Anderson J."/>
            <person name="Brown R."/>
            <person name="Browne H."/>
            <person name="Corton N."/>
            <person name="Hauser H."/>
            <person name="Gamble J."/>
            <person name="Gilderthorp R."/>
            <person name="Marcello L."/>
            <person name="McQuillan J."/>
            <person name="Otto T.D."/>
            <person name="Quail M.A."/>
            <person name="Sanders M.J."/>
            <person name="van Tonder A."/>
            <person name="Ginger M.L."/>
            <person name="Field M.C."/>
            <person name="Barry J.D."/>
            <person name="Hertz-Fowler C."/>
            <person name="Berriman M."/>
        </authorList>
    </citation>
    <scope>NUCLEOTIDE SEQUENCE</scope>
    <source>
        <strain evidence="1">IL3000</strain>
    </source>
</reference>
<accession>G0UTK2</accession>
<dbReference type="AlphaFoldDB" id="G0UTK2"/>
<proteinExistence type="predicted"/>
<sequence>MYDSLKAHISVRSRVHYFHIHPFVLALQLYQAPDSPSFRDVSCGEGFSNAQKFYFVLSLRRYVYCFLGCVSGNDDCSGGSNGIAGVAFCLWWTDDGKRRKEGRQ</sequence>